<dbReference type="AlphaFoldDB" id="A0A0M9VSK9"/>
<protein>
    <recommendedName>
        <fullName evidence="6">Large ribosomal subunit protein mL49</fullName>
    </recommendedName>
</protein>
<evidence type="ECO:0000313" key="8">
    <source>
        <dbReference type="Proteomes" id="UP000053831"/>
    </source>
</evidence>
<comment type="caution">
    <text evidence="7">The sequence shown here is derived from an EMBL/GenBank/DDBJ whole genome shotgun (WGS) entry which is preliminary data.</text>
</comment>
<keyword evidence="8" id="KW-1185">Reference proteome</keyword>
<dbReference type="InterPro" id="IPR007740">
    <property type="entry name" value="Ribosomal_mL49"/>
</dbReference>
<evidence type="ECO:0000256" key="5">
    <source>
        <dbReference type="ARBA" id="ARBA00023274"/>
    </source>
</evidence>
<accession>A0A0M9VSK9</accession>
<evidence type="ECO:0000256" key="6">
    <source>
        <dbReference type="ARBA" id="ARBA00035191"/>
    </source>
</evidence>
<dbReference type="GO" id="GO:0003735">
    <property type="term" value="F:structural constituent of ribosome"/>
    <property type="evidence" value="ECO:0007669"/>
    <property type="project" value="InterPro"/>
</dbReference>
<reference evidence="7 8" key="1">
    <citation type="submission" date="2015-07" db="EMBL/GenBank/DDBJ databases">
        <title>The genome of the fungus Escovopsis weberi, a specialized disease agent of ant agriculture.</title>
        <authorList>
            <person name="de Man T.J."/>
            <person name="Stajich J.E."/>
            <person name="Kubicek C.P."/>
            <person name="Chenthamara K."/>
            <person name="Atanasova L."/>
            <person name="Druzhinina I.S."/>
            <person name="Birnbaum S."/>
            <person name="Barribeau S.M."/>
            <person name="Teiling C."/>
            <person name="Suen G."/>
            <person name="Currie C."/>
            <person name="Gerardo N.M."/>
        </authorList>
    </citation>
    <scope>NUCLEOTIDE SEQUENCE [LARGE SCALE GENOMIC DNA]</scope>
</reference>
<evidence type="ECO:0000313" key="7">
    <source>
        <dbReference type="EMBL" id="KOS17809.1"/>
    </source>
</evidence>
<dbReference type="OrthoDB" id="19439at2759"/>
<keyword evidence="5" id="KW-0687">Ribonucleoprotein</keyword>
<keyword evidence="3 7" id="KW-0689">Ribosomal protein</keyword>
<keyword evidence="4" id="KW-0496">Mitochondrion</keyword>
<dbReference type="GO" id="GO:0005762">
    <property type="term" value="C:mitochondrial large ribosomal subunit"/>
    <property type="evidence" value="ECO:0007669"/>
    <property type="project" value="TreeGrafter"/>
</dbReference>
<name>A0A0M9VSK9_ESCWE</name>
<dbReference type="Pfam" id="PF05046">
    <property type="entry name" value="Img2"/>
    <property type="match status" value="1"/>
</dbReference>
<dbReference type="Proteomes" id="UP000053831">
    <property type="component" value="Unassembled WGS sequence"/>
</dbReference>
<comment type="subcellular location">
    <subcellularLocation>
        <location evidence="1">Mitochondrion</location>
    </subcellularLocation>
</comment>
<gene>
    <name evidence="7" type="ORF">ESCO_002717</name>
</gene>
<evidence type="ECO:0000256" key="1">
    <source>
        <dbReference type="ARBA" id="ARBA00004173"/>
    </source>
</evidence>
<dbReference type="EMBL" id="LGSR01000022">
    <property type="protein sequence ID" value="KOS17809.1"/>
    <property type="molecule type" value="Genomic_DNA"/>
</dbReference>
<dbReference type="PANTHER" id="PTHR13477:SF0">
    <property type="entry name" value="LARGE RIBOSOMAL SUBUNIT PROTEIN ML49"/>
    <property type="match status" value="1"/>
</dbReference>
<organism evidence="7 8">
    <name type="scientific">Escovopsis weberi</name>
    <dbReference type="NCBI Taxonomy" id="150374"/>
    <lineage>
        <taxon>Eukaryota</taxon>
        <taxon>Fungi</taxon>
        <taxon>Dikarya</taxon>
        <taxon>Ascomycota</taxon>
        <taxon>Pezizomycotina</taxon>
        <taxon>Sordariomycetes</taxon>
        <taxon>Hypocreomycetidae</taxon>
        <taxon>Hypocreales</taxon>
        <taxon>Hypocreaceae</taxon>
        <taxon>Escovopsis</taxon>
    </lineage>
</organism>
<evidence type="ECO:0000256" key="3">
    <source>
        <dbReference type="ARBA" id="ARBA00022980"/>
    </source>
</evidence>
<dbReference type="GO" id="GO:0006412">
    <property type="term" value="P:translation"/>
    <property type="evidence" value="ECO:0007669"/>
    <property type="project" value="InterPro"/>
</dbReference>
<evidence type="ECO:0000256" key="4">
    <source>
        <dbReference type="ARBA" id="ARBA00023128"/>
    </source>
</evidence>
<dbReference type="PANTHER" id="PTHR13477">
    <property type="entry name" value="MITOCHONDRIAL 39S RIBOSOMAL PROTEIN L49"/>
    <property type="match status" value="1"/>
</dbReference>
<dbReference type="STRING" id="150374.A0A0M9VSK9"/>
<dbReference type="Gene3D" id="3.30.780.10">
    <property type="entry name" value="SUI1-like domain"/>
    <property type="match status" value="1"/>
</dbReference>
<sequence>MNSLILPQSLRLGAAALLPRPFLPTIQSAILSTSPISRSQTKATKPLPTEEQLGSELSYVVKRTVSQGLPVYRKWKAGHTREIILVKKVEGNRSRLVEDLIGGLGVAGDRIRVNPTTQHVELQGEFFDKTKDWLLQKGF</sequence>
<evidence type="ECO:0000256" key="2">
    <source>
        <dbReference type="ARBA" id="ARBA00005677"/>
    </source>
</evidence>
<comment type="similarity">
    <text evidence="2">Belongs to the mitochondrion-specific ribosomal protein mL49 family.</text>
</comment>
<proteinExistence type="inferred from homology"/>